<accession>A0A9N8YPB6</accession>
<keyword evidence="2" id="KW-1185">Reference proteome</keyword>
<evidence type="ECO:0000313" key="1">
    <source>
        <dbReference type="EMBL" id="CAG8437777.1"/>
    </source>
</evidence>
<organism evidence="1 2">
    <name type="scientific">Ambispora gerdemannii</name>
    <dbReference type="NCBI Taxonomy" id="144530"/>
    <lineage>
        <taxon>Eukaryota</taxon>
        <taxon>Fungi</taxon>
        <taxon>Fungi incertae sedis</taxon>
        <taxon>Mucoromycota</taxon>
        <taxon>Glomeromycotina</taxon>
        <taxon>Glomeromycetes</taxon>
        <taxon>Archaeosporales</taxon>
        <taxon>Ambisporaceae</taxon>
        <taxon>Ambispora</taxon>
    </lineage>
</organism>
<reference evidence="1" key="1">
    <citation type="submission" date="2021-06" db="EMBL/GenBank/DDBJ databases">
        <authorList>
            <person name="Kallberg Y."/>
            <person name="Tangrot J."/>
            <person name="Rosling A."/>
        </authorList>
    </citation>
    <scope>NUCLEOTIDE SEQUENCE</scope>
    <source>
        <strain evidence="1">MT106</strain>
    </source>
</reference>
<dbReference type="AlphaFoldDB" id="A0A9N8YPB6"/>
<proteinExistence type="predicted"/>
<protein>
    <submittedName>
        <fullName evidence="1">10137_t:CDS:1</fullName>
    </submittedName>
</protein>
<gene>
    <name evidence="1" type="ORF">AGERDE_LOCUS801</name>
</gene>
<dbReference type="OrthoDB" id="2376163at2759"/>
<dbReference type="Proteomes" id="UP000789831">
    <property type="component" value="Unassembled WGS sequence"/>
</dbReference>
<dbReference type="EMBL" id="CAJVPL010000043">
    <property type="protein sequence ID" value="CAG8437777.1"/>
    <property type="molecule type" value="Genomic_DNA"/>
</dbReference>
<sequence length="150" mass="16618">MNNLIIPPSISKCPVDGNHNVDDKFKLFHEISNNKSSQKPPCDHCDVSRERVKTLNESVGRVEALMNALAKTTTGAESLNNYTAVYYSEDKPDEEEMNKNISNENIGIINNQDLSKCSFEDLKNLASLAYSIFFPIASNSFPSVSSPSVK</sequence>
<name>A0A9N8YPB6_9GLOM</name>
<evidence type="ECO:0000313" key="2">
    <source>
        <dbReference type="Proteomes" id="UP000789831"/>
    </source>
</evidence>
<comment type="caution">
    <text evidence="1">The sequence shown here is derived from an EMBL/GenBank/DDBJ whole genome shotgun (WGS) entry which is preliminary data.</text>
</comment>